<accession>A0A8I6SLR8</accession>
<dbReference type="PANTHER" id="PTHR45957:SF1">
    <property type="entry name" value="ANAPHASE-PROMOTING COMPLEX SUBUNIT 2"/>
    <property type="match status" value="1"/>
</dbReference>
<dbReference type="GO" id="GO:0031625">
    <property type="term" value="F:ubiquitin protein ligase binding"/>
    <property type="evidence" value="ECO:0007669"/>
    <property type="project" value="InterPro"/>
</dbReference>
<evidence type="ECO:0000256" key="4">
    <source>
        <dbReference type="ARBA" id="ARBA00022786"/>
    </source>
</evidence>
<dbReference type="GeneID" id="106673912"/>
<feature type="domain" description="Cullin family profile" evidence="7">
    <location>
        <begin position="449"/>
        <end position="663"/>
    </location>
</feature>
<reference evidence="8" key="1">
    <citation type="submission" date="2022-01" db="UniProtKB">
        <authorList>
            <consortium name="EnsemblMetazoa"/>
        </authorList>
    </citation>
    <scope>IDENTIFICATION</scope>
</reference>
<dbReference type="PANTHER" id="PTHR45957">
    <property type="entry name" value="ANAPHASE-PROMOTING COMPLEX SUBUNIT 2"/>
    <property type="match status" value="1"/>
</dbReference>
<dbReference type="GO" id="GO:0006511">
    <property type="term" value="P:ubiquitin-dependent protein catabolic process"/>
    <property type="evidence" value="ECO:0007669"/>
    <property type="project" value="InterPro"/>
</dbReference>
<evidence type="ECO:0000256" key="2">
    <source>
        <dbReference type="ARBA" id="ARBA00022618"/>
    </source>
</evidence>
<dbReference type="Gene3D" id="3.30.230.130">
    <property type="entry name" value="Cullin, Chain C, Domain 2"/>
    <property type="match status" value="1"/>
</dbReference>
<keyword evidence="5" id="KW-0131">Cell cycle</keyword>
<sequence length="785" mass="91437">MDQPADVMALAEKAFPILNDDFNPPLLSEDECRFLENGLRESDLLCLVEDLIIDKIEEHLRTWIVPEFWQEFQLPSIDSGFERFKFTVHKLHQRYCQFIPVFQRLEDMRKRLEVQREIYGEENLWVVLKYIITSTLQSQLPVRSHKNIVEEFYKLSFKVFYHFDKSNRDMNESGEDGLQCGGCSFELEQCRCEKIIEDFHSTNRILIELELLERIAGDVLTSLIHKQIETHIQDTCKGSFDVSFIPSLESWLSTVVFGWLTRLYSSGPDCPFTKKSLNTFKMKLNHLLYETYTKTRIEQLFNIIIEYPDSGAAIEDLKVCLEKTDLRQYLTTKLQNVLQTRLLHPGVNTSDIITAYVASIRALRHLDSTGILLETVTMPVRHYLRGRDDTMRCIVMSLTEDGPGELADELVRGEETGMQDPVHWEDWTPDPIDAHTKPNRERLNGRDIVSMLVTVYGSKEMFVHEYRSLLADRLLLQHSYNTEKEIRYLELLKLRFGDSQLHYCEVMLKDIYDSKRLNTHLHSEPNFGLASQVRWTNAPLIGNFKYATFQEFNCTCMILSAQFWPMLKEETLELPQKIKEHLNVYTKAFETLKGNRTLNWKPHLGSVDLEIELKGRSINLTVTPTQAAIIWYFQEKNQWTIDELSSTLLVPQTVLRRRIAFWQSQGLLRETSTDTFLLVEEPIGRSLKAPAASEMICEDDETESIMASAQDQREEELHAFWTYIVGMLGNLESLPPERIHQMLKMFASQGPSAVECTLQQLRHFLDQKVREHKLLFSGGFYRLPK</sequence>
<dbReference type="SUPFAM" id="SSF75632">
    <property type="entry name" value="Cullin homology domain"/>
    <property type="match status" value="1"/>
</dbReference>
<dbReference type="InterPro" id="IPR059120">
    <property type="entry name" value="Cullin-like_AB"/>
</dbReference>
<keyword evidence="3" id="KW-0498">Mitosis</keyword>
<dbReference type="AlphaFoldDB" id="A0A8I6SLR8"/>
<dbReference type="GO" id="GO:0007091">
    <property type="term" value="P:metaphase/anaphase transition of mitotic cell cycle"/>
    <property type="evidence" value="ECO:0007669"/>
    <property type="project" value="TreeGrafter"/>
</dbReference>
<evidence type="ECO:0000256" key="5">
    <source>
        <dbReference type="ARBA" id="ARBA00023306"/>
    </source>
</evidence>
<dbReference type="Gene3D" id="1.20.1310.10">
    <property type="entry name" value="Cullin Repeats"/>
    <property type="match status" value="1"/>
</dbReference>
<name>A0A8I6SLR8_CIMLE</name>
<dbReference type="InterPro" id="IPR036390">
    <property type="entry name" value="WH_DNA-bd_sf"/>
</dbReference>
<dbReference type="OMA" id="TYFMYET"/>
<dbReference type="InterPro" id="IPR036388">
    <property type="entry name" value="WH-like_DNA-bd_sf"/>
</dbReference>
<dbReference type="Pfam" id="PF26557">
    <property type="entry name" value="Cullin_AB"/>
    <property type="match status" value="1"/>
</dbReference>
<dbReference type="InterPro" id="IPR014786">
    <property type="entry name" value="ANAPC2_C"/>
</dbReference>
<dbReference type="OrthoDB" id="5581181at2759"/>
<evidence type="ECO:0000256" key="1">
    <source>
        <dbReference type="ARBA" id="ARBA00016068"/>
    </source>
</evidence>
<evidence type="ECO:0000313" key="9">
    <source>
        <dbReference type="Proteomes" id="UP000494040"/>
    </source>
</evidence>
<dbReference type="SMART" id="SM00182">
    <property type="entry name" value="CULLIN"/>
    <property type="match status" value="1"/>
</dbReference>
<dbReference type="Gene3D" id="1.10.10.10">
    <property type="entry name" value="Winged helix-like DNA-binding domain superfamily/Winged helix DNA-binding domain"/>
    <property type="match status" value="1"/>
</dbReference>
<evidence type="ECO:0000313" key="8">
    <source>
        <dbReference type="EnsemblMetazoa" id="XP_024081275.1"/>
    </source>
</evidence>
<dbReference type="GO" id="GO:0070979">
    <property type="term" value="P:protein K11-linked ubiquitination"/>
    <property type="evidence" value="ECO:0007669"/>
    <property type="project" value="TreeGrafter"/>
</dbReference>
<dbReference type="InterPro" id="IPR036317">
    <property type="entry name" value="Cullin_homology_sf"/>
</dbReference>
<dbReference type="Pfam" id="PF08672">
    <property type="entry name" value="ANAPC2"/>
    <property type="match status" value="1"/>
</dbReference>
<dbReference type="RefSeq" id="XP_024081275.1">
    <property type="nucleotide sequence ID" value="XM_024225507.1"/>
</dbReference>
<dbReference type="CTD" id="136036194"/>
<proteinExistence type="inferred from homology"/>
<keyword evidence="2" id="KW-0132">Cell division</keyword>
<evidence type="ECO:0000256" key="6">
    <source>
        <dbReference type="PROSITE-ProRule" id="PRU00330"/>
    </source>
</evidence>
<dbReference type="Pfam" id="PF25773">
    <property type="entry name" value="TPR_ANAPC2"/>
    <property type="match status" value="1"/>
</dbReference>
<dbReference type="EnsemblMetazoa" id="XM_024225507.1">
    <property type="protein sequence ID" value="XP_024081275.1"/>
    <property type="gene ID" value="LOC106673912"/>
</dbReference>
<dbReference type="Proteomes" id="UP000494040">
    <property type="component" value="Unassembled WGS sequence"/>
</dbReference>
<keyword evidence="9" id="KW-1185">Reference proteome</keyword>
<organism evidence="8 9">
    <name type="scientific">Cimex lectularius</name>
    <name type="common">Bed bug</name>
    <name type="synonym">Acanthia lectularia</name>
    <dbReference type="NCBI Taxonomy" id="79782"/>
    <lineage>
        <taxon>Eukaryota</taxon>
        <taxon>Metazoa</taxon>
        <taxon>Ecdysozoa</taxon>
        <taxon>Arthropoda</taxon>
        <taxon>Hexapoda</taxon>
        <taxon>Insecta</taxon>
        <taxon>Pterygota</taxon>
        <taxon>Neoptera</taxon>
        <taxon>Paraneoptera</taxon>
        <taxon>Hemiptera</taxon>
        <taxon>Heteroptera</taxon>
        <taxon>Panheteroptera</taxon>
        <taxon>Cimicomorpha</taxon>
        <taxon>Cimicidae</taxon>
        <taxon>Cimex</taxon>
    </lineage>
</organism>
<keyword evidence="4" id="KW-0833">Ubl conjugation pathway</keyword>
<evidence type="ECO:0000259" key="7">
    <source>
        <dbReference type="PROSITE" id="PS50069"/>
    </source>
</evidence>
<protein>
    <recommendedName>
        <fullName evidence="1">Anaphase-promoting complex subunit 2</fullName>
    </recommendedName>
</protein>
<dbReference type="InterPro" id="IPR044554">
    <property type="entry name" value="ANAPC2"/>
</dbReference>
<dbReference type="InterPro" id="IPR016158">
    <property type="entry name" value="Cullin_homology"/>
</dbReference>
<dbReference type="GO" id="GO:0051301">
    <property type="term" value="P:cell division"/>
    <property type="evidence" value="ECO:0007669"/>
    <property type="project" value="UniProtKB-KW"/>
</dbReference>
<dbReference type="PROSITE" id="PS50069">
    <property type="entry name" value="CULLIN_2"/>
    <property type="match status" value="1"/>
</dbReference>
<dbReference type="SUPFAM" id="SSF46785">
    <property type="entry name" value="Winged helix' DNA-binding domain"/>
    <property type="match status" value="1"/>
</dbReference>
<evidence type="ECO:0000256" key="3">
    <source>
        <dbReference type="ARBA" id="ARBA00022776"/>
    </source>
</evidence>
<comment type="similarity">
    <text evidence="6">Belongs to the cullin family.</text>
</comment>
<dbReference type="GO" id="GO:0005680">
    <property type="term" value="C:anaphase-promoting complex"/>
    <property type="evidence" value="ECO:0007669"/>
    <property type="project" value="TreeGrafter"/>
</dbReference>
<dbReference type="InterPro" id="IPR057975">
    <property type="entry name" value="TPR_ANAPC2"/>
</dbReference>
<dbReference type="SMART" id="SM01013">
    <property type="entry name" value="APC2"/>
    <property type="match status" value="1"/>
</dbReference>